<feature type="compositionally biased region" description="Basic and acidic residues" evidence="1">
    <location>
        <begin position="95"/>
        <end position="131"/>
    </location>
</feature>
<evidence type="ECO:0000313" key="3">
    <source>
        <dbReference type="Proteomes" id="UP000652219"/>
    </source>
</evidence>
<organism evidence="2 3">
    <name type="scientific">Colletotrichum sojae</name>
    <dbReference type="NCBI Taxonomy" id="2175907"/>
    <lineage>
        <taxon>Eukaryota</taxon>
        <taxon>Fungi</taxon>
        <taxon>Dikarya</taxon>
        <taxon>Ascomycota</taxon>
        <taxon>Pezizomycotina</taxon>
        <taxon>Sordariomycetes</taxon>
        <taxon>Hypocreomycetidae</taxon>
        <taxon>Glomerellales</taxon>
        <taxon>Glomerellaceae</taxon>
        <taxon>Colletotrichum</taxon>
        <taxon>Colletotrichum orchidearum species complex</taxon>
    </lineage>
</organism>
<protein>
    <submittedName>
        <fullName evidence="2">Uncharacterized protein</fullName>
    </submittedName>
</protein>
<accession>A0A8H6ISP2</accession>
<comment type="caution">
    <text evidence="2">The sequence shown here is derived from an EMBL/GenBank/DDBJ whole genome shotgun (WGS) entry which is preliminary data.</text>
</comment>
<evidence type="ECO:0000313" key="2">
    <source>
        <dbReference type="EMBL" id="KAF6795910.1"/>
    </source>
</evidence>
<sequence>MPQPAMTAYERRTLDRANAVPPRVISQAFAAVGSAPIDTPRHGRSGSPRDKGAAVELSWPQVRVLRRVAWPVHSSLVLQASRRLGDGDGALGCKSARDILRTPPLKKDFDPVPESREARTKTGHHDSMWRG</sequence>
<gene>
    <name evidence="2" type="ORF">CSOJ01_13300</name>
</gene>
<dbReference type="AlphaFoldDB" id="A0A8H6ISP2"/>
<reference evidence="2 3" key="1">
    <citation type="journal article" date="2020" name="Phytopathology">
        <title>Genome Sequence Resources of Colletotrichum truncatum, C. plurivorum, C. musicola, and C. sojae: Four Species Pathogenic to Soybean (Glycine max).</title>
        <authorList>
            <person name="Rogerio F."/>
            <person name="Boufleur T.R."/>
            <person name="Ciampi-Guillardi M."/>
            <person name="Sukno S.A."/>
            <person name="Thon M.R."/>
            <person name="Massola Junior N.S."/>
            <person name="Baroncelli R."/>
        </authorList>
    </citation>
    <scope>NUCLEOTIDE SEQUENCE [LARGE SCALE GENOMIC DNA]</scope>
    <source>
        <strain evidence="2 3">LFN0009</strain>
    </source>
</reference>
<evidence type="ECO:0000256" key="1">
    <source>
        <dbReference type="SAM" id="MobiDB-lite"/>
    </source>
</evidence>
<dbReference type="Proteomes" id="UP000652219">
    <property type="component" value="Unassembled WGS sequence"/>
</dbReference>
<feature type="region of interest" description="Disordered" evidence="1">
    <location>
        <begin position="31"/>
        <end position="54"/>
    </location>
</feature>
<dbReference type="EMBL" id="WIGN01000379">
    <property type="protein sequence ID" value="KAF6795910.1"/>
    <property type="molecule type" value="Genomic_DNA"/>
</dbReference>
<name>A0A8H6ISP2_9PEZI</name>
<keyword evidence="3" id="KW-1185">Reference proteome</keyword>
<proteinExistence type="predicted"/>
<feature type="region of interest" description="Disordered" evidence="1">
    <location>
        <begin position="87"/>
        <end position="131"/>
    </location>
</feature>